<dbReference type="PANTHER" id="PTHR34829:SF2">
    <property type="entry name" value="SECRETOGLOBIN FAMILY 3A MEMBER 2"/>
    <property type="match status" value="1"/>
</dbReference>
<reference evidence="2 3" key="1">
    <citation type="submission" date="2013-11" db="EMBL/GenBank/DDBJ databases">
        <title>The Damaraland mole rat (Fukomys damarensis) genome and evolution of African mole rats.</title>
        <authorList>
            <person name="Gladyshev V.N."/>
            <person name="Fang X."/>
        </authorList>
    </citation>
    <scope>NUCLEOTIDE SEQUENCE [LARGE SCALE GENOMIC DNA]</scope>
    <source>
        <tissue evidence="2">Liver</tissue>
    </source>
</reference>
<feature type="signal peptide" evidence="1">
    <location>
        <begin position="1"/>
        <end position="21"/>
    </location>
</feature>
<organism evidence="2 3">
    <name type="scientific">Fukomys damarensis</name>
    <name type="common">Damaraland mole rat</name>
    <name type="synonym">Cryptomys damarensis</name>
    <dbReference type="NCBI Taxonomy" id="885580"/>
    <lineage>
        <taxon>Eukaryota</taxon>
        <taxon>Metazoa</taxon>
        <taxon>Chordata</taxon>
        <taxon>Craniata</taxon>
        <taxon>Vertebrata</taxon>
        <taxon>Euteleostomi</taxon>
        <taxon>Mammalia</taxon>
        <taxon>Eutheria</taxon>
        <taxon>Euarchontoglires</taxon>
        <taxon>Glires</taxon>
        <taxon>Rodentia</taxon>
        <taxon>Hystricomorpha</taxon>
        <taxon>Bathyergidae</taxon>
        <taxon>Fukomys</taxon>
    </lineage>
</organism>
<sequence length="103" mass="11388">MKLSTAFLLVTISMCSYSATAFLINSLPLPVNKVLPLPLDVLSLLDPLKRLLQTLGISVEHLVEGLRKCVDELGPEASEAVKKLLIFLFREETRSKIPIIVQS</sequence>
<dbReference type="EMBL" id="KN122228">
    <property type="protein sequence ID" value="KFO31984.1"/>
    <property type="molecule type" value="Genomic_DNA"/>
</dbReference>
<dbReference type="PANTHER" id="PTHR34829">
    <property type="entry name" value="SECRETOGLOBIN FAMILY 3A MEMBER 2"/>
    <property type="match status" value="1"/>
</dbReference>
<keyword evidence="1" id="KW-0732">Signal</keyword>
<dbReference type="eggNOG" id="ENOG502SVJM">
    <property type="taxonomic scope" value="Eukaryota"/>
</dbReference>
<dbReference type="Pfam" id="PF20490">
    <property type="entry name" value="SCGB3A"/>
    <property type="match status" value="1"/>
</dbReference>
<proteinExistence type="predicted"/>
<dbReference type="Proteomes" id="UP000028990">
    <property type="component" value="Unassembled WGS sequence"/>
</dbReference>
<evidence type="ECO:0000256" key="1">
    <source>
        <dbReference type="SAM" id="SignalP"/>
    </source>
</evidence>
<dbReference type="InterPro" id="IPR040301">
    <property type="entry name" value="Secretoglobin_3A"/>
</dbReference>
<evidence type="ECO:0000313" key="3">
    <source>
        <dbReference type="Proteomes" id="UP000028990"/>
    </source>
</evidence>
<dbReference type="STRING" id="885580.ENSFDAP00000013799"/>
<keyword evidence="3" id="KW-1185">Reference proteome</keyword>
<feature type="chain" id="PRO_5001871709" evidence="1">
    <location>
        <begin position="22"/>
        <end position="103"/>
    </location>
</feature>
<protein>
    <submittedName>
        <fullName evidence="2">Secretoglobin family 3A member 2</fullName>
    </submittedName>
</protein>
<gene>
    <name evidence="2" type="ORF">H920_06553</name>
</gene>
<dbReference type="AlphaFoldDB" id="A0A091DIM1"/>
<name>A0A091DIM1_FUKDA</name>
<dbReference type="GO" id="GO:0005615">
    <property type="term" value="C:extracellular space"/>
    <property type="evidence" value="ECO:0007669"/>
    <property type="project" value="InterPro"/>
</dbReference>
<evidence type="ECO:0000313" key="2">
    <source>
        <dbReference type="EMBL" id="KFO31984.1"/>
    </source>
</evidence>
<accession>A0A091DIM1</accession>